<evidence type="ECO:0000313" key="2">
    <source>
        <dbReference type="Proteomes" id="UP001338309"/>
    </source>
</evidence>
<protein>
    <submittedName>
        <fullName evidence="1">Uncharacterized protein</fullName>
    </submittedName>
</protein>
<reference evidence="1 2" key="1">
    <citation type="submission" date="2023-08" db="EMBL/GenBank/DDBJ databases">
        <title>Draft genome sequence of Algoriphagus confluentis.</title>
        <authorList>
            <person name="Takatani N."/>
            <person name="Hosokawa M."/>
            <person name="Sawabe T."/>
        </authorList>
    </citation>
    <scope>NUCLEOTIDE SEQUENCE [LARGE SCALE GENOMIC DNA]</scope>
    <source>
        <strain evidence="1 2">NBRC 111222</strain>
    </source>
</reference>
<sequence>MQLFKKYLFPVLVILLYSCEKEKPQPGFAKITISEIHLQNPPANGRVNTNQSWTHEFSYNQRVTFTSVETGQTYLIQLPDNPVGFSFELPIGTYSYESNPSTTEISTTLPVDLTGNLSASSPELVTPLEGSTNYHLLSIQKTNLESPPRLISPQDGVMASQGDFFYIYSWKTILAEIQLTQGQRFRLGVDPQPFQHQSFFYPKSSRPEVPTDLVDPIFELSRRTFPLVEDSYPQVFPPFHRQELGFPLGETSGLEAIGNRLFTINDGGNLPEVFEISPESGSLLRIIPVKNVSNVDWEDLASNDTHFFIGDFGNNLGNRKDLRILKISIGDLLSNNGVNAEVLEFSYPDQADFDDPNHAFDCEAMVFWDGKLHLFTKPVNTNETTHYTLDPMLSNQVAMKVESFSTAGKITGADVTSDGKNLILLGYELAGISSRSFMEVFSGWNTDQILNSGQRYTFYLGSVAATSQTEGIAFLHNKKLKISGESISLGGASLPARLFEVDLTGLLED</sequence>
<accession>A0ABQ6PNY5</accession>
<evidence type="ECO:0000313" key="1">
    <source>
        <dbReference type="EMBL" id="GMQ29463.1"/>
    </source>
</evidence>
<dbReference type="Proteomes" id="UP001338309">
    <property type="component" value="Unassembled WGS sequence"/>
</dbReference>
<dbReference type="PROSITE" id="PS51257">
    <property type="entry name" value="PROKAR_LIPOPROTEIN"/>
    <property type="match status" value="1"/>
</dbReference>
<dbReference type="RefSeq" id="WP_338224185.1">
    <property type="nucleotide sequence ID" value="NZ_BTPD01000006.1"/>
</dbReference>
<comment type="caution">
    <text evidence="1">The sequence shown here is derived from an EMBL/GenBank/DDBJ whole genome shotgun (WGS) entry which is preliminary data.</text>
</comment>
<dbReference type="EMBL" id="BTPD01000006">
    <property type="protein sequence ID" value="GMQ29463.1"/>
    <property type="molecule type" value="Genomic_DNA"/>
</dbReference>
<organism evidence="1 2">
    <name type="scientific">Algoriphagus confluentis</name>
    <dbReference type="NCBI Taxonomy" id="1697556"/>
    <lineage>
        <taxon>Bacteria</taxon>
        <taxon>Pseudomonadati</taxon>
        <taxon>Bacteroidota</taxon>
        <taxon>Cytophagia</taxon>
        <taxon>Cytophagales</taxon>
        <taxon>Cyclobacteriaceae</taxon>
        <taxon>Algoriphagus</taxon>
    </lineage>
</organism>
<name>A0ABQ6PNY5_9BACT</name>
<gene>
    <name evidence="1" type="ORF">Aconfl_21060</name>
</gene>
<keyword evidence="2" id="KW-1185">Reference proteome</keyword>
<proteinExistence type="predicted"/>